<dbReference type="STRING" id="1810919.A0A3D8RRM5"/>
<organism evidence="2 3">
    <name type="scientific">Aspergillus mulundensis</name>
    <dbReference type="NCBI Taxonomy" id="1810919"/>
    <lineage>
        <taxon>Eukaryota</taxon>
        <taxon>Fungi</taxon>
        <taxon>Dikarya</taxon>
        <taxon>Ascomycota</taxon>
        <taxon>Pezizomycotina</taxon>
        <taxon>Eurotiomycetes</taxon>
        <taxon>Eurotiomycetidae</taxon>
        <taxon>Eurotiales</taxon>
        <taxon>Aspergillaceae</taxon>
        <taxon>Aspergillus</taxon>
        <taxon>Aspergillus subgen. Nidulantes</taxon>
    </lineage>
</organism>
<dbReference type="PANTHER" id="PTHR38489">
    <property type="entry name" value="HISTONE CHAPERONE DOMAIN-CONTAINING PROTEIN"/>
    <property type="match status" value="1"/>
</dbReference>
<feature type="compositionally biased region" description="Basic and acidic residues" evidence="1">
    <location>
        <begin position="1"/>
        <end position="11"/>
    </location>
</feature>
<dbReference type="InterPro" id="IPR027921">
    <property type="entry name" value="NOPCHAP1"/>
</dbReference>
<feature type="compositionally biased region" description="Basic and acidic residues" evidence="1">
    <location>
        <begin position="210"/>
        <end position="223"/>
    </location>
</feature>
<evidence type="ECO:0000313" key="3">
    <source>
        <dbReference type="Proteomes" id="UP000256690"/>
    </source>
</evidence>
<feature type="region of interest" description="Disordered" evidence="1">
    <location>
        <begin position="1"/>
        <end position="129"/>
    </location>
</feature>
<proteinExistence type="predicted"/>
<feature type="region of interest" description="Disordered" evidence="1">
    <location>
        <begin position="141"/>
        <end position="233"/>
    </location>
</feature>
<gene>
    <name evidence="2" type="ORF">DSM5745_06612</name>
</gene>
<accession>A0A3D8RRM5</accession>
<dbReference type="Pfam" id="PF15370">
    <property type="entry name" value="NOPCHAP1"/>
    <property type="match status" value="1"/>
</dbReference>
<name>A0A3D8RRM5_9EURO</name>
<evidence type="ECO:0000256" key="1">
    <source>
        <dbReference type="SAM" id="MobiDB-lite"/>
    </source>
</evidence>
<reference evidence="2 3" key="1">
    <citation type="journal article" date="2018" name="IMA Fungus">
        <title>IMA Genome-F 9: Draft genome sequence of Annulohypoxylon stygium, Aspergillus mulundensis, Berkeleyomyces basicola (syn. Thielaviopsis basicola), Ceratocystis smalleyi, two Cercospora beticola strains, Coleophoma cylindrospora, Fusarium fracticaudum, Phialophora cf. hyalina, and Morchella septimelata.</title>
        <authorList>
            <person name="Wingfield B.D."/>
            <person name="Bills G.F."/>
            <person name="Dong Y."/>
            <person name="Huang W."/>
            <person name="Nel W.J."/>
            <person name="Swalarsk-Parry B.S."/>
            <person name="Vaghefi N."/>
            <person name="Wilken P.M."/>
            <person name="An Z."/>
            <person name="de Beer Z.W."/>
            <person name="De Vos L."/>
            <person name="Chen L."/>
            <person name="Duong T.A."/>
            <person name="Gao Y."/>
            <person name="Hammerbacher A."/>
            <person name="Kikkert J.R."/>
            <person name="Li Y."/>
            <person name="Li H."/>
            <person name="Li K."/>
            <person name="Li Q."/>
            <person name="Liu X."/>
            <person name="Ma X."/>
            <person name="Naidoo K."/>
            <person name="Pethybridge S.J."/>
            <person name="Sun J."/>
            <person name="Steenkamp E.T."/>
            <person name="van der Nest M.A."/>
            <person name="van Wyk S."/>
            <person name="Wingfield M.J."/>
            <person name="Xiong C."/>
            <person name="Yue Q."/>
            <person name="Zhang X."/>
        </authorList>
    </citation>
    <scope>NUCLEOTIDE SEQUENCE [LARGE SCALE GENOMIC DNA]</scope>
    <source>
        <strain evidence="2 3">DSM 5745</strain>
    </source>
</reference>
<dbReference type="Proteomes" id="UP000256690">
    <property type="component" value="Unassembled WGS sequence"/>
</dbReference>
<dbReference type="OrthoDB" id="1112980at2759"/>
<dbReference type="EMBL" id="PVWQ01000007">
    <property type="protein sequence ID" value="RDW76620.1"/>
    <property type="molecule type" value="Genomic_DNA"/>
</dbReference>
<dbReference type="PANTHER" id="PTHR38489:SF1">
    <property type="entry name" value="HISTONE CHAPERONE DOMAIN-CONTAINING PROTEIN"/>
    <property type="match status" value="1"/>
</dbReference>
<dbReference type="GeneID" id="38116982"/>
<dbReference type="RefSeq" id="XP_026602932.1">
    <property type="nucleotide sequence ID" value="XM_026748628.1"/>
</dbReference>
<dbReference type="AlphaFoldDB" id="A0A3D8RRM5"/>
<feature type="compositionally biased region" description="Low complexity" evidence="1">
    <location>
        <begin position="74"/>
        <end position="83"/>
    </location>
</feature>
<sequence length="233" mass="25322">MDNVPQKRPEQPDGNNHASPSPAITLPNRPRTTVDKQDLNVTSNGRRELSASHAVNARSASAAHDQDEDDDDYTSSSGSSLSSSDDEEDDDAKSESAGLDGDNEGITSLPARRKPNIRRIEQEPGLLGRLSAFLPQMKSANEDLEREIAAGRGKDIQLDDGDEDEENDSQREGQYIEMNLGLGVLEEKRPGDEEDKEAPGSHGPTGNTDLMDRLMGKEKKNSSDKPSIQDLGE</sequence>
<dbReference type="GO" id="GO:0000492">
    <property type="term" value="P:box C/D snoRNP assembly"/>
    <property type="evidence" value="ECO:0007669"/>
    <property type="project" value="InterPro"/>
</dbReference>
<evidence type="ECO:0000313" key="2">
    <source>
        <dbReference type="EMBL" id="RDW76620.1"/>
    </source>
</evidence>
<feature type="compositionally biased region" description="Basic and acidic residues" evidence="1">
    <location>
        <begin position="141"/>
        <end position="157"/>
    </location>
</feature>
<protein>
    <submittedName>
        <fullName evidence="2">Uncharacterized protein</fullName>
    </submittedName>
</protein>
<feature type="compositionally biased region" description="Acidic residues" evidence="1">
    <location>
        <begin position="158"/>
        <end position="167"/>
    </location>
</feature>
<keyword evidence="3" id="KW-1185">Reference proteome</keyword>
<comment type="caution">
    <text evidence="2">The sequence shown here is derived from an EMBL/GenBank/DDBJ whole genome shotgun (WGS) entry which is preliminary data.</text>
</comment>